<dbReference type="Pfam" id="PF17042">
    <property type="entry name" value="NBD_C"/>
    <property type="match status" value="1"/>
</dbReference>
<evidence type="ECO:0000256" key="4">
    <source>
        <dbReference type="ARBA" id="ARBA00022777"/>
    </source>
</evidence>
<keyword evidence="6" id="KW-0119">Carbohydrate metabolism</keyword>
<dbReference type="InterPro" id="IPR037051">
    <property type="entry name" value="4-carb_acid_sugar_kinase_N_sf"/>
</dbReference>
<evidence type="ECO:0000313" key="9">
    <source>
        <dbReference type="EMBL" id="AOQ22920.1"/>
    </source>
</evidence>
<dbReference type="Proteomes" id="UP000322283">
    <property type="component" value="Unassembled WGS sequence"/>
</dbReference>
<dbReference type="GO" id="GO:0016301">
    <property type="term" value="F:kinase activity"/>
    <property type="evidence" value="ECO:0007669"/>
    <property type="project" value="UniProtKB-KW"/>
</dbReference>
<evidence type="ECO:0000256" key="3">
    <source>
        <dbReference type="ARBA" id="ARBA00022741"/>
    </source>
</evidence>
<evidence type="ECO:0000259" key="8">
    <source>
        <dbReference type="Pfam" id="PF17042"/>
    </source>
</evidence>
<dbReference type="AlphaFoldDB" id="A0AAC9MTQ3"/>
<evidence type="ECO:0000256" key="1">
    <source>
        <dbReference type="ARBA" id="ARBA00005715"/>
    </source>
</evidence>
<dbReference type="Pfam" id="PF07005">
    <property type="entry name" value="SBD_N"/>
    <property type="match status" value="1"/>
</dbReference>
<keyword evidence="2" id="KW-0808">Transferase</keyword>
<dbReference type="Gene3D" id="3.40.980.20">
    <property type="entry name" value="Four-carbon acid sugar kinase, nucleotide binding domain"/>
    <property type="match status" value="1"/>
</dbReference>
<feature type="domain" description="Four-carbon acid sugar kinase N-terminal" evidence="7">
    <location>
        <begin position="10"/>
        <end position="246"/>
    </location>
</feature>
<evidence type="ECO:0000313" key="10">
    <source>
        <dbReference type="EMBL" id="TYL10551.1"/>
    </source>
</evidence>
<sequence length="447" mass="49205">MKESYPKKVVIIDDDPTGSQTISNLPVLTEWPVALLEKELREPGAGFFILTNSRSMPVEEAAAVNREVGENLARASRMTGKDFIVISRSDSTLRGHYPAETEALKGALKDILGHVYQCDVIMPFFGEGGRYTRDDIHWVARQGQWIPAAETEFAKDSVFGYKSSNMREWVAEKTGLDPAKVRSISLDDLRYGGPEKVYAILTQDTSTPVIVNAVTYDDVETFTRGSLQAEEEGYRFMYRTAASFVAVRTGAASKKLLTTRDIYHDKPSPEANGGLVIAGSYVNLTTQQLEKAQELERVQGIEVDVNKLIDLLNAQGYIREISQMASTEIEAGKTVVVYTTREYIKAKSLAGNLQQGTAIAYSMAEIAANVGVKPRFVLAKGGITSHVLATRAFRITRARVLGQVYPGVSVWEPDRSSALYGIPYLVFPGNVGDADTLKEVLKLMEVV</sequence>
<name>A0AAC9MTQ3_NEOTH</name>
<dbReference type="Gene3D" id="3.40.50.10840">
    <property type="entry name" value="Putative sugar-binding, N-terminal domain"/>
    <property type="match status" value="1"/>
</dbReference>
<dbReference type="GO" id="GO:0005524">
    <property type="term" value="F:ATP binding"/>
    <property type="evidence" value="ECO:0007669"/>
    <property type="project" value="UniProtKB-KW"/>
</dbReference>
<evidence type="ECO:0000313" key="11">
    <source>
        <dbReference type="Proteomes" id="UP000094598"/>
    </source>
</evidence>
<reference evidence="10 12" key="2">
    <citation type="submission" date="2019-05" db="EMBL/GenBank/DDBJ databases">
        <title>Genome sequence of Moorella thermoacetica ATCC 33924.</title>
        <authorList>
            <person name="Poehlein A."/>
            <person name="Bengelsdorf F.R."/>
            <person name="Duerre P."/>
            <person name="Daniel R."/>
        </authorList>
    </citation>
    <scope>NUCLEOTIDE SEQUENCE [LARGE SCALE GENOMIC DNA]</scope>
    <source>
        <strain evidence="10 12">ATCC 33924</strain>
    </source>
</reference>
<dbReference type="SUPFAM" id="SSF142764">
    <property type="entry name" value="YgbK-like"/>
    <property type="match status" value="1"/>
</dbReference>
<dbReference type="EMBL" id="CP017019">
    <property type="protein sequence ID" value="AOQ22920.1"/>
    <property type="molecule type" value="Genomic_DNA"/>
</dbReference>
<evidence type="ECO:0000256" key="5">
    <source>
        <dbReference type="ARBA" id="ARBA00022840"/>
    </source>
</evidence>
<accession>A0AAC9MTQ3</accession>
<gene>
    <name evidence="9" type="ORF">Maut_00445</name>
    <name evidence="10" type="ORF">MTAT_24430</name>
</gene>
<protein>
    <recommendedName>
        <fullName evidence="13">Hydroxyacid dehydrogenase</fullName>
    </recommendedName>
</protein>
<dbReference type="InterPro" id="IPR031475">
    <property type="entry name" value="NBD_C"/>
</dbReference>
<evidence type="ECO:0000256" key="6">
    <source>
        <dbReference type="ARBA" id="ARBA00023277"/>
    </source>
</evidence>
<evidence type="ECO:0000313" key="12">
    <source>
        <dbReference type="Proteomes" id="UP000322283"/>
    </source>
</evidence>
<reference evidence="9 11" key="1">
    <citation type="submission" date="2016-08" db="EMBL/GenBank/DDBJ databases">
        <title>Moorella thermoacetica DSM 103132.</title>
        <authorList>
            <person name="Jendresen C.B."/>
            <person name="Redl S.M."/>
            <person name="Jensen T.O."/>
            <person name="Nielsen A.T."/>
        </authorList>
    </citation>
    <scope>NUCLEOTIDE SEQUENCE [LARGE SCALE GENOMIC DNA]</scope>
    <source>
        <strain evidence="9 11">DSM 103132</strain>
    </source>
</reference>
<keyword evidence="4" id="KW-0418">Kinase</keyword>
<dbReference type="RefSeq" id="WP_069588061.1">
    <property type="nucleotide sequence ID" value="NZ_CP017019.1"/>
</dbReference>
<comment type="similarity">
    <text evidence="1">Belongs to the four-carbon acid sugar kinase family.</text>
</comment>
<evidence type="ECO:0000259" key="7">
    <source>
        <dbReference type="Pfam" id="PF07005"/>
    </source>
</evidence>
<dbReference type="InterPro" id="IPR010737">
    <property type="entry name" value="4-carb_acid_sugar_kinase_N"/>
</dbReference>
<keyword evidence="5" id="KW-0067">ATP-binding</keyword>
<proteinExistence type="inferred from homology"/>
<keyword evidence="12" id="KW-1185">Reference proteome</keyword>
<feature type="domain" description="Four-carbon acid sugar kinase nucleotide binding" evidence="8">
    <location>
        <begin position="275"/>
        <end position="437"/>
    </location>
</feature>
<evidence type="ECO:0000256" key="2">
    <source>
        <dbReference type="ARBA" id="ARBA00022679"/>
    </source>
</evidence>
<evidence type="ECO:0008006" key="13">
    <source>
        <dbReference type="Google" id="ProtNLM"/>
    </source>
</evidence>
<organism evidence="9 11">
    <name type="scientific">Neomoorella thermoacetica</name>
    <name type="common">Clostridium thermoaceticum</name>
    <dbReference type="NCBI Taxonomy" id="1525"/>
    <lineage>
        <taxon>Bacteria</taxon>
        <taxon>Bacillati</taxon>
        <taxon>Bacillota</taxon>
        <taxon>Clostridia</taxon>
        <taxon>Neomoorellales</taxon>
        <taxon>Neomoorellaceae</taxon>
        <taxon>Neomoorella</taxon>
    </lineage>
</organism>
<dbReference type="InterPro" id="IPR042213">
    <property type="entry name" value="NBD_C_sf"/>
</dbReference>
<dbReference type="Proteomes" id="UP000094598">
    <property type="component" value="Chromosome"/>
</dbReference>
<keyword evidence="3" id="KW-0547">Nucleotide-binding</keyword>
<dbReference type="EMBL" id="VCDX01000010">
    <property type="protein sequence ID" value="TYL10551.1"/>
    <property type="molecule type" value="Genomic_DNA"/>
</dbReference>